<name>A0A7W8H8N0_9FIRM</name>
<dbReference type="RefSeq" id="WP_183772174.1">
    <property type="nucleotide sequence ID" value="NZ_JACHFW010000003.1"/>
</dbReference>
<evidence type="ECO:0000313" key="4">
    <source>
        <dbReference type="Proteomes" id="UP000543642"/>
    </source>
</evidence>
<dbReference type="SUPFAM" id="SSF46785">
    <property type="entry name" value="Winged helix' DNA-binding domain"/>
    <property type="match status" value="1"/>
</dbReference>
<dbReference type="InterPro" id="IPR036390">
    <property type="entry name" value="WH_DNA-bd_sf"/>
</dbReference>
<dbReference type="EMBL" id="JACHFW010000003">
    <property type="protein sequence ID" value="MBB5263916.1"/>
    <property type="molecule type" value="Genomic_DNA"/>
</dbReference>
<dbReference type="InterPro" id="IPR052509">
    <property type="entry name" value="Metal_resp_DNA-bind_regulator"/>
</dbReference>
<keyword evidence="4" id="KW-1185">Reference proteome</keyword>
<evidence type="ECO:0000313" key="3">
    <source>
        <dbReference type="EMBL" id="MBB5263916.1"/>
    </source>
</evidence>
<sequence>MEKYEPLTETSFYILLCLSAGAGYGYNIMKMTDELSGGTLHLGPGTLYGALGKMQKKGWIVQTWQEESRKGYALTQKGGEVLDREIHRLEQMLVCARTVASCKKEGTQTAAWEDGEGTEPT</sequence>
<dbReference type="PANTHER" id="PTHR33169">
    <property type="entry name" value="PADR-FAMILY TRANSCRIPTIONAL REGULATOR"/>
    <property type="match status" value="1"/>
</dbReference>
<feature type="transmembrane region" description="Helical" evidence="1">
    <location>
        <begin position="12"/>
        <end position="29"/>
    </location>
</feature>
<dbReference type="Proteomes" id="UP000543642">
    <property type="component" value="Unassembled WGS sequence"/>
</dbReference>
<organism evidence="3 4">
    <name type="scientific">Catenibacillus scindens</name>
    <dbReference type="NCBI Taxonomy" id="673271"/>
    <lineage>
        <taxon>Bacteria</taxon>
        <taxon>Bacillati</taxon>
        <taxon>Bacillota</taxon>
        <taxon>Clostridia</taxon>
        <taxon>Lachnospirales</taxon>
        <taxon>Lachnospiraceae</taxon>
        <taxon>Catenibacillus</taxon>
    </lineage>
</organism>
<keyword evidence="1" id="KW-0812">Transmembrane</keyword>
<evidence type="ECO:0000256" key="1">
    <source>
        <dbReference type="SAM" id="Phobius"/>
    </source>
</evidence>
<keyword evidence="3" id="KW-0238">DNA-binding</keyword>
<dbReference type="Gene3D" id="1.10.10.10">
    <property type="entry name" value="Winged helix-like DNA-binding domain superfamily/Winged helix DNA-binding domain"/>
    <property type="match status" value="1"/>
</dbReference>
<proteinExistence type="predicted"/>
<accession>A0A7W8H8N0</accession>
<keyword evidence="1" id="KW-1133">Transmembrane helix</keyword>
<dbReference type="AlphaFoldDB" id="A0A7W8H8N0"/>
<evidence type="ECO:0000259" key="2">
    <source>
        <dbReference type="Pfam" id="PF03551"/>
    </source>
</evidence>
<feature type="domain" description="Transcription regulator PadR N-terminal" evidence="2">
    <location>
        <begin position="14"/>
        <end position="83"/>
    </location>
</feature>
<dbReference type="InterPro" id="IPR036388">
    <property type="entry name" value="WH-like_DNA-bd_sf"/>
</dbReference>
<comment type="caution">
    <text evidence="3">The sequence shown here is derived from an EMBL/GenBank/DDBJ whole genome shotgun (WGS) entry which is preliminary data.</text>
</comment>
<dbReference type="Pfam" id="PF03551">
    <property type="entry name" value="PadR"/>
    <property type="match status" value="1"/>
</dbReference>
<dbReference type="GO" id="GO:0003677">
    <property type="term" value="F:DNA binding"/>
    <property type="evidence" value="ECO:0007669"/>
    <property type="project" value="UniProtKB-KW"/>
</dbReference>
<reference evidence="3 4" key="1">
    <citation type="submission" date="2020-08" db="EMBL/GenBank/DDBJ databases">
        <title>Genomic Encyclopedia of Type Strains, Phase IV (KMG-IV): sequencing the most valuable type-strain genomes for metagenomic binning, comparative biology and taxonomic classification.</title>
        <authorList>
            <person name="Goeker M."/>
        </authorList>
    </citation>
    <scope>NUCLEOTIDE SEQUENCE [LARGE SCALE GENOMIC DNA]</scope>
    <source>
        <strain evidence="3 4">DSM 106146</strain>
    </source>
</reference>
<dbReference type="InterPro" id="IPR005149">
    <property type="entry name" value="Tscrpt_reg_PadR_N"/>
</dbReference>
<dbReference type="PANTHER" id="PTHR33169:SF13">
    <property type="entry name" value="PADR-FAMILY TRANSCRIPTIONAL REGULATOR"/>
    <property type="match status" value="1"/>
</dbReference>
<keyword evidence="1" id="KW-0472">Membrane</keyword>
<gene>
    <name evidence="3" type="ORF">HNP82_001021</name>
</gene>
<protein>
    <submittedName>
        <fullName evidence="3">DNA-binding PadR family transcriptional regulator</fullName>
    </submittedName>
</protein>